<name>A0ABR6RBM2_9BURK</name>
<dbReference type="Proteomes" id="UP000562492">
    <property type="component" value="Unassembled WGS sequence"/>
</dbReference>
<keyword evidence="3" id="KW-1185">Reference proteome</keyword>
<reference evidence="2 3" key="1">
    <citation type="submission" date="2020-08" db="EMBL/GenBank/DDBJ databases">
        <title>Functional genomics of gut bacteria from endangered species of beetles.</title>
        <authorList>
            <person name="Carlos-Shanley C."/>
        </authorList>
    </citation>
    <scope>NUCLEOTIDE SEQUENCE [LARGE SCALE GENOMIC DNA]</scope>
    <source>
        <strain evidence="2 3">S00124</strain>
    </source>
</reference>
<keyword evidence="1" id="KW-1133">Transmembrane helix</keyword>
<sequence length="364" mass="39905">MAVLALVMLWLLAPLLVGIVVGLGVTVLLCQSIRIGRALQWRRALRAESLESAEEEARTPNWVPFAAMLFTLVGGATGWLTLFWLPEGLHPEQVLPLGTALLCALGVFVLVWLVGQLSTGWSHLRQGEAWNAAPMPSDWWVWALLLALPTGVLTGLVAPDQASQKAWGEQWRGYYSVPIRIALAPVENSESRQQRDDALLQLVGPLLEQGSRRVEARLRTRNGTTVMTAAVPARYRWADDALEIRLAGELAPQVLAQHVEAVRGATRGEAGMWVLLGMAQCQPAPSAMAALSMAHRRAQWQRTQVCARERGAEMQRLAAVLQGQISAVEVLPGVRFRPWPLRHGWRAVELPSGKALEAAPLLAR</sequence>
<dbReference type="EMBL" id="JACHKZ010000002">
    <property type="protein sequence ID" value="MBB6576522.1"/>
    <property type="molecule type" value="Genomic_DNA"/>
</dbReference>
<evidence type="ECO:0000256" key="1">
    <source>
        <dbReference type="SAM" id="Phobius"/>
    </source>
</evidence>
<accession>A0ABR6RBM2</accession>
<feature type="transmembrane region" description="Helical" evidence="1">
    <location>
        <begin position="139"/>
        <end position="158"/>
    </location>
</feature>
<evidence type="ECO:0000313" key="2">
    <source>
        <dbReference type="EMBL" id="MBB6576522.1"/>
    </source>
</evidence>
<gene>
    <name evidence="2" type="ORF">HNP33_000570</name>
</gene>
<feature type="transmembrane region" description="Helical" evidence="1">
    <location>
        <begin position="97"/>
        <end position="119"/>
    </location>
</feature>
<comment type="caution">
    <text evidence="2">The sequence shown here is derived from an EMBL/GenBank/DDBJ whole genome shotgun (WGS) entry which is preliminary data.</text>
</comment>
<evidence type="ECO:0000313" key="3">
    <source>
        <dbReference type="Proteomes" id="UP000562492"/>
    </source>
</evidence>
<dbReference type="RefSeq" id="WP_184705059.1">
    <property type="nucleotide sequence ID" value="NZ_JACHKZ010000002.1"/>
</dbReference>
<organism evidence="2 3">
    <name type="scientific">Comamonas odontotermitis</name>
    <dbReference type="NCBI Taxonomy" id="379895"/>
    <lineage>
        <taxon>Bacteria</taxon>
        <taxon>Pseudomonadati</taxon>
        <taxon>Pseudomonadota</taxon>
        <taxon>Betaproteobacteria</taxon>
        <taxon>Burkholderiales</taxon>
        <taxon>Comamonadaceae</taxon>
        <taxon>Comamonas</taxon>
    </lineage>
</organism>
<feature type="transmembrane region" description="Helical" evidence="1">
    <location>
        <begin position="62"/>
        <end position="85"/>
    </location>
</feature>
<keyword evidence="1" id="KW-0812">Transmembrane</keyword>
<protein>
    <submittedName>
        <fullName evidence="2">Uncharacterized protein</fullName>
    </submittedName>
</protein>
<proteinExistence type="predicted"/>
<keyword evidence="1" id="KW-0472">Membrane</keyword>